<sequence>MEEEELTEATKTQFGELRAQTLTLDDERWKNGVAELKQEVDEVVSDHCEIKRLTKVFGLRLNLNQEIQHQEHQEATENLAQVTRERNKAKETILKLQQDLEDSRVDFNRQLHQKRQEYVKLQNQVTQEQAEREKECQNRLETEKAKVMASLEESIKKLEEDHKKRIDTRIEGEGIITRQYQDLITIMLQEIEGGSTLSQYLKVRNSQLPEEKSAVVSPWAEELQKATENLARIRQAERAKNRYWSRLEIKSKDNQRLAHLQHKANDRVDTLAGMMMENDMEIPPEDDTPARRKEREITPVSCCRAF</sequence>
<accession>A0ABD3HEH1</accession>
<comment type="caution">
    <text evidence="2">The sequence shown here is derived from an EMBL/GenBank/DDBJ whole genome shotgun (WGS) entry which is preliminary data.</text>
</comment>
<keyword evidence="1" id="KW-0175">Coiled coil</keyword>
<feature type="coiled-coil region" evidence="1">
    <location>
        <begin position="72"/>
        <end position="168"/>
    </location>
</feature>
<protein>
    <submittedName>
        <fullName evidence="2">Uncharacterized protein</fullName>
    </submittedName>
</protein>
<organism evidence="2 3">
    <name type="scientific">Riccia sorocarpa</name>
    <dbReference type="NCBI Taxonomy" id="122646"/>
    <lineage>
        <taxon>Eukaryota</taxon>
        <taxon>Viridiplantae</taxon>
        <taxon>Streptophyta</taxon>
        <taxon>Embryophyta</taxon>
        <taxon>Marchantiophyta</taxon>
        <taxon>Marchantiopsida</taxon>
        <taxon>Marchantiidae</taxon>
        <taxon>Marchantiales</taxon>
        <taxon>Ricciaceae</taxon>
        <taxon>Riccia</taxon>
    </lineage>
</organism>
<evidence type="ECO:0000256" key="1">
    <source>
        <dbReference type="SAM" id="Coils"/>
    </source>
</evidence>
<evidence type="ECO:0000313" key="3">
    <source>
        <dbReference type="Proteomes" id="UP001633002"/>
    </source>
</evidence>
<proteinExistence type="predicted"/>
<dbReference type="EMBL" id="JBJQOH010000004">
    <property type="protein sequence ID" value="KAL3689958.1"/>
    <property type="molecule type" value="Genomic_DNA"/>
</dbReference>
<dbReference type="Proteomes" id="UP001633002">
    <property type="component" value="Unassembled WGS sequence"/>
</dbReference>
<dbReference type="AlphaFoldDB" id="A0ABD3HEH1"/>
<keyword evidence="3" id="KW-1185">Reference proteome</keyword>
<reference evidence="2 3" key="1">
    <citation type="submission" date="2024-09" db="EMBL/GenBank/DDBJ databases">
        <title>Chromosome-scale assembly of Riccia sorocarpa.</title>
        <authorList>
            <person name="Paukszto L."/>
        </authorList>
    </citation>
    <scope>NUCLEOTIDE SEQUENCE [LARGE SCALE GENOMIC DNA]</scope>
    <source>
        <strain evidence="2">LP-2024</strain>
        <tissue evidence="2">Aerial parts of the thallus</tissue>
    </source>
</reference>
<evidence type="ECO:0000313" key="2">
    <source>
        <dbReference type="EMBL" id="KAL3689958.1"/>
    </source>
</evidence>
<gene>
    <name evidence="2" type="ORF">R1sor_016267</name>
</gene>
<name>A0ABD3HEH1_9MARC</name>